<evidence type="ECO:0000256" key="4">
    <source>
        <dbReference type="ARBA" id="ARBA00022777"/>
    </source>
</evidence>
<dbReference type="InterPro" id="IPR002173">
    <property type="entry name" value="Carboh/pur_kinase_PfkB_CS"/>
</dbReference>
<dbReference type="InterPro" id="IPR011611">
    <property type="entry name" value="PfkB_dom"/>
</dbReference>
<accession>A0A7K0D3I5</accession>
<evidence type="ECO:0000259" key="6">
    <source>
        <dbReference type="Pfam" id="PF00294"/>
    </source>
</evidence>
<dbReference type="InterPro" id="IPR029056">
    <property type="entry name" value="Ribokinase-like"/>
</dbReference>
<dbReference type="PROSITE" id="PS00583">
    <property type="entry name" value="PFKB_KINASES_1"/>
    <property type="match status" value="1"/>
</dbReference>
<evidence type="ECO:0000256" key="5">
    <source>
        <dbReference type="ARBA" id="ARBA00022840"/>
    </source>
</evidence>
<comment type="caution">
    <text evidence="7">The sequence shown here is derived from an EMBL/GenBank/DDBJ whole genome shotgun (WGS) entry which is preliminary data.</text>
</comment>
<dbReference type="GO" id="GO:0047590">
    <property type="term" value="F:5-dehydro-2-deoxygluconokinase activity"/>
    <property type="evidence" value="ECO:0007669"/>
    <property type="project" value="UniProtKB-EC"/>
</dbReference>
<keyword evidence="5" id="KW-0067">ATP-binding</keyword>
<dbReference type="CDD" id="cd01167">
    <property type="entry name" value="bac_FRK"/>
    <property type="match status" value="1"/>
</dbReference>
<evidence type="ECO:0000313" key="8">
    <source>
        <dbReference type="Proteomes" id="UP000438448"/>
    </source>
</evidence>
<feature type="domain" description="Carbohydrate kinase PfkB" evidence="6">
    <location>
        <begin position="19"/>
        <end position="321"/>
    </location>
</feature>
<keyword evidence="4 7" id="KW-0418">Kinase</keyword>
<keyword evidence="2 7" id="KW-0808">Transferase</keyword>
<dbReference type="Gene3D" id="3.40.1190.20">
    <property type="match status" value="1"/>
</dbReference>
<name>A0A7K0D3I5_9NOCA</name>
<evidence type="ECO:0000256" key="3">
    <source>
        <dbReference type="ARBA" id="ARBA00022741"/>
    </source>
</evidence>
<evidence type="ECO:0000256" key="1">
    <source>
        <dbReference type="ARBA" id="ARBA00010688"/>
    </source>
</evidence>
<dbReference type="PANTHER" id="PTHR43085:SF1">
    <property type="entry name" value="PSEUDOURIDINE KINASE-RELATED"/>
    <property type="match status" value="1"/>
</dbReference>
<dbReference type="AlphaFoldDB" id="A0A7K0D3I5"/>
<dbReference type="Proteomes" id="UP000438448">
    <property type="component" value="Unassembled WGS sequence"/>
</dbReference>
<comment type="similarity">
    <text evidence="1">Belongs to the carbohydrate kinase PfkB family.</text>
</comment>
<dbReference type="SUPFAM" id="SSF53613">
    <property type="entry name" value="Ribokinase-like"/>
    <property type="match status" value="1"/>
</dbReference>
<gene>
    <name evidence="7" type="primary">iolC_2</name>
    <name evidence="7" type="ORF">NRB20_33790</name>
</gene>
<dbReference type="EC" id="2.7.1.92" evidence="7"/>
<dbReference type="RefSeq" id="WP_319945007.1">
    <property type="nucleotide sequence ID" value="NZ_WEGK01000006.1"/>
</dbReference>
<dbReference type="Pfam" id="PF00294">
    <property type="entry name" value="PfkB"/>
    <property type="match status" value="1"/>
</dbReference>
<dbReference type="EMBL" id="WEGK01000006">
    <property type="protein sequence ID" value="MQY20278.1"/>
    <property type="molecule type" value="Genomic_DNA"/>
</dbReference>
<proteinExistence type="inferred from homology"/>
<evidence type="ECO:0000313" key="7">
    <source>
        <dbReference type="EMBL" id="MQY20278.1"/>
    </source>
</evidence>
<dbReference type="PANTHER" id="PTHR43085">
    <property type="entry name" value="HEXOKINASE FAMILY MEMBER"/>
    <property type="match status" value="1"/>
</dbReference>
<dbReference type="InterPro" id="IPR050306">
    <property type="entry name" value="PfkB_Carbo_kinase"/>
</dbReference>
<protein>
    <submittedName>
        <fullName evidence="7">5-dehydro-2-deoxygluconokinase</fullName>
        <ecNumber evidence="7">2.7.1.92</ecNumber>
    </submittedName>
</protein>
<organism evidence="7 8">
    <name type="scientific">Nocardia macrotermitis</name>
    <dbReference type="NCBI Taxonomy" id="2585198"/>
    <lineage>
        <taxon>Bacteria</taxon>
        <taxon>Bacillati</taxon>
        <taxon>Actinomycetota</taxon>
        <taxon>Actinomycetes</taxon>
        <taxon>Mycobacteriales</taxon>
        <taxon>Nocardiaceae</taxon>
        <taxon>Nocardia</taxon>
    </lineage>
</organism>
<reference evidence="7 8" key="1">
    <citation type="submission" date="2019-10" db="EMBL/GenBank/DDBJ databases">
        <title>Nocardia macrotermitis sp. nov. and Nocardia aurantia sp. nov., isolated from the gut of fungus growing-termite Macrotermes natalensis.</title>
        <authorList>
            <person name="Benndorf R."/>
            <person name="Schwitalla J."/>
            <person name="Martin K."/>
            <person name="De Beer W."/>
            <person name="Kaster A.-K."/>
            <person name="Vollmers J."/>
            <person name="Poulsen M."/>
            <person name="Beemelmanns C."/>
        </authorList>
    </citation>
    <scope>NUCLEOTIDE SEQUENCE [LARGE SCALE GENOMIC DNA]</scope>
    <source>
        <strain evidence="7 8">RB20</strain>
    </source>
</reference>
<dbReference type="GO" id="GO:0005524">
    <property type="term" value="F:ATP binding"/>
    <property type="evidence" value="ECO:0007669"/>
    <property type="project" value="UniProtKB-KW"/>
</dbReference>
<keyword evidence="8" id="KW-1185">Reference proteome</keyword>
<evidence type="ECO:0000256" key="2">
    <source>
        <dbReference type="ARBA" id="ARBA00022679"/>
    </source>
</evidence>
<keyword evidence="3" id="KW-0547">Nucleotide-binding</keyword>
<sequence>MAEVSAESGEAVGRGEGVIAVAGEALVDLVPADVAGQFVAMPGGSPTNVAVGLVRLGAPVRMLARIGAGAMGDRVRDHLRRNEISLDHTVEAAEPTSLAIVDLDSDGVAQYDFRIDGTADWQWTDAELADALEGDVVALHTGSLAITQQPGADALFRLLERARPTATISYDPNMRPQLMIHEQARERCEAVVRLADVVKVSSEDLEWLYPGRSPQDVVVDWASWGPALVAVTLGGDGALAATAEGRTPIHRPGMPIELVDTVGAGDAFSTGLLAGLHRRDLLGANRRKALRAIDESDLDQLLGEAALIAALTCARRGANPPTAAEVEEYRRKVGR</sequence>